<organism evidence="3 4">
    <name type="scientific">Stachybotrys chlorohalonatus (strain IBT 40285)</name>
    <dbReference type="NCBI Taxonomy" id="1283841"/>
    <lineage>
        <taxon>Eukaryota</taxon>
        <taxon>Fungi</taxon>
        <taxon>Dikarya</taxon>
        <taxon>Ascomycota</taxon>
        <taxon>Pezizomycotina</taxon>
        <taxon>Sordariomycetes</taxon>
        <taxon>Hypocreomycetidae</taxon>
        <taxon>Hypocreales</taxon>
        <taxon>Stachybotryaceae</taxon>
        <taxon>Stachybotrys</taxon>
    </lineage>
</organism>
<dbReference type="AlphaFoldDB" id="A0A084Q8J0"/>
<dbReference type="OMA" id="HIFDSFQ"/>
<gene>
    <name evidence="3" type="ORF">S40285_08413</name>
</gene>
<dbReference type="InParanoid" id="A0A084Q8J0"/>
<dbReference type="GO" id="GO:0000166">
    <property type="term" value="F:nucleotide binding"/>
    <property type="evidence" value="ECO:0007669"/>
    <property type="project" value="InterPro"/>
</dbReference>
<dbReference type="PANTHER" id="PTHR43708:SF1">
    <property type="entry name" value="GALACTOSE_LACTOSE METABOLISM REGULATORY PROTEIN GAL80"/>
    <property type="match status" value="1"/>
</dbReference>
<protein>
    <submittedName>
        <fullName evidence="3">Uncharacterized protein</fullName>
    </submittedName>
</protein>
<evidence type="ECO:0000313" key="3">
    <source>
        <dbReference type="EMBL" id="KFA60275.1"/>
    </source>
</evidence>
<dbReference type="HOGENOM" id="CLU_023194_25_2_1"/>
<dbReference type="InterPro" id="IPR055080">
    <property type="entry name" value="Gal80p-like_C"/>
</dbReference>
<evidence type="ECO:0000313" key="4">
    <source>
        <dbReference type="Proteomes" id="UP000028524"/>
    </source>
</evidence>
<dbReference type="Gene3D" id="3.40.50.720">
    <property type="entry name" value="NAD(P)-binding Rossmann-like Domain"/>
    <property type="match status" value="1"/>
</dbReference>
<dbReference type="SUPFAM" id="SSF55347">
    <property type="entry name" value="Glyceraldehyde-3-phosphate dehydrogenase-like, C-terminal domain"/>
    <property type="match status" value="1"/>
</dbReference>
<dbReference type="InterPro" id="IPR036291">
    <property type="entry name" value="NAD(P)-bd_dom_sf"/>
</dbReference>
<dbReference type="OrthoDB" id="446809at2759"/>
<keyword evidence="4" id="KW-1185">Reference proteome</keyword>
<sequence length="384" mass="42017">MAPIRTAIVGLSQSASVSWASVAHLPYLLSPRGRSKFTITALCNTSVESAKRAVAAFNLPPETKTYGDTTALAADPDIDLVVCNVRVDRHYDIIRPSIDAGKAVYCEWPLAQDLEHASELAKLARERGARTMIGTQGRVAPLLVKLRELLEQGRIGKILSSEVRAAGGSNDRVIFPSFMDYFTDRKVGGNIVTIGLGHLMDSVQFAIGDFTDIKSTLQIQRPYVPIQDRETKSTIATLRSDVPDLVIVTGTLDASPIAQQGATLSIRFRRGQPFPDEAPLVWTISGEKGEVRITSPGGTALQATAYAKPVIVEVHDFATDAVEQVIELDWEEWQNDLPMVARNVGSLYEAFAEGDSSRYPTFEDALKRHEQLDTILAGWRPDKA</sequence>
<proteinExistence type="predicted"/>
<dbReference type="STRING" id="1283841.A0A084Q8J0"/>
<reference evidence="3 4" key="1">
    <citation type="journal article" date="2014" name="BMC Genomics">
        <title>Comparative genome sequencing reveals chemotype-specific gene clusters in the toxigenic black mold Stachybotrys.</title>
        <authorList>
            <person name="Semeiks J."/>
            <person name="Borek D."/>
            <person name="Otwinowski Z."/>
            <person name="Grishin N.V."/>
        </authorList>
    </citation>
    <scope>NUCLEOTIDE SEQUENCE [LARGE SCALE GENOMIC DNA]</scope>
    <source>
        <strain evidence="3 4">IBT 40285</strain>
    </source>
</reference>
<dbReference type="FunCoup" id="A0A084Q8J0">
    <property type="interactions" value="314"/>
</dbReference>
<evidence type="ECO:0000259" key="2">
    <source>
        <dbReference type="Pfam" id="PF22685"/>
    </source>
</evidence>
<dbReference type="PANTHER" id="PTHR43708">
    <property type="entry name" value="CONSERVED EXPRESSED OXIDOREDUCTASE (EUROFUNG)"/>
    <property type="match status" value="1"/>
</dbReference>
<dbReference type="Gene3D" id="3.30.360.10">
    <property type="entry name" value="Dihydrodipicolinate Reductase, domain 2"/>
    <property type="match status" value="1"/>
</dbReference>
<dbReference type="InterPro" id="IPR000683">
    <property type="entry name" value="Gfo/Idh/MocA-like_OxRdtase_N"/>
</dbReference>
<dbReference type="SUPFAM" id="SSF51735">
    <property type="entry name" value="NAD(P)-binding Rossmann-fold domains"/>
    <property type="match status" value="1"/>
</dbReference>
<dbReference type="Pfam" id="PF01408">
    <property type="entry name" value="GFO_IDH_MocA"/>
    <property type="match status" value="1"/>
</dbReference>
<dbReference type="Pfam" id="PF22685">
    <property type="entry name" value="Gal80p_C-like"/>
    <property type="match status" value="1"/>
</dbReference>
<dbReference type="EMBL" id="KL660939">
    <property type="protein sequence ID" value="KFA60275.1"/>
    <property type="molecule type" value="Genomic_DNA"/>
</dbReference>
<feature type="domain" description="Gfo/Idh/MocA-like oxidoreductase N-terminal" evidence="1">
    <location>
        <begin position="4"/>
        <end position="134"/>
    </location>
</feature>
<evidence type="ECO:0000259" key="1">
    <source>
        <dbReference type="Pfam" id="PF01408"/>
    </source>
</evidence>
<accession>A0A084Q8J0</accession>
<dbReference type="Proteomes" id="UP000028524">
    <property type="component" value="Unassembled WGS sequence"/>
</dbReference>
<name>A0A084Q8J0_STAC4</name>
<dbReference type="InterPro" id="IPR051317">
    <property type="entry name" value="Gfo/Idh/MocA_oxidoreduct"/>
</dbReference>
<feature type="domain" description="Gal80p-like C-terminal" evidence="2">
    <location>
        <begin position="141"/>
        <end position="295"/>
    </location>
</feature>